<evidence type="ECO:0000313" key="3">
    <source>
        <dbReference type="Proteomes" id="UP000264310"/>
    </source>
</evidence>
<dbReference type="EMBL" id="QURL01000006">
    <property type="protein sequence ID" value="RFC62647.1"/>
    <property type="molecule type" value="Genomic_DNA"/>
</dbReference>
<reference evidence="2 3" key="1">
    <citation type="submission" date="2018-08" db="EMBL/GenBank/DDBJ databases">
        <title>Fulvimarina sp. 85, whole genome shotgun sequence.</title>
        <authorList>
            <person name="Tuo L."/>
        </authorList>
    </citation>
    <scope>NUCLEOTIDE SEQUENCE [LARGE SCALE GENOMIC DNA]</scope>
    <source>
        <strain evidence="2 3">85</strain>
    </source>
</reference>
<evidence type="ECO:0000313" key="2">
    <source>
        <dbReference type="EMBL" id="RFC62647.1"/>
    </source>
</evidence>
<dbReference type="Pfam" id="PF04784">
    <property type="entry name" value="DUF547"/>
    <property type="match status" value="1"/>
</dbReference>
<keyword evidence="3" id="KW-1185">Reference proteome</keyword>
<proteinExistence type="predicted"/>
<dbReference type="PANTHER" id="PTHR46361">
    <property type="entry name" value="ELECTRON CARRIER/ PROTEIN DISULFIDE OXIDOREDUCTASE"/>
    <property type="match status" value="1"/>
</dbReference>
<comment type="caution">
    <text evidence="2">The sequence shown here is derived from an EMBL/GenBank/DDBJ whole genome shotgun (WGS) entry which is preliminary data.</text>
</comment>
<dbReference type="PANTHER" id="PTHR46361:SF3">
    <property type="entry name" value="ELECTRON CARRIER_ PROTEIN DISULFIDE OXIDOREDUCTASE"/>
    <property type="match status" value="1"/>
</dbReference>
<accession>A0A371X082</accession>
<organism evidence="2 3">
    <name type="scientific">Fulvimarina endophytica</name>
    <dbReference type="NCBI Taxonomy" id="2293836"/>
    <lineage>
        <taxon>Bacteria</taxon>
        <taxon>Pseudomonadati</taxon>
        <taxon>Pseudomonadota</taxon>
        <taxon>Alphaproteobacteria</taxon>
        <taxon>Hyphomicrobiales</taxon>
        <taxon>Aurantimonadaceae</taxon>
        <taxon>Fulvimarina</taxon>
    </lineage>
</organism>
<dbReference type="AlphaFoldDB" id="A0A371X082"/>
<feature type="domain" description="DUF547" evidence="1">
    <location>
        <begin position="123"/>
        <end position="246"/>
    </location>
</feature>
<dbReference type="Proteomes" id="UP000264310">
    <property type="component" value="Unassembled WGS sequence"/>
</dbReference>
<name>A0A371X082_9HYPH</name>
<dbReference type="InterPro" id="IPR006869">
    <property type="entry name" value="DUF547"/>
</dbReference>
<sequence>MSQCPSRRMTDDGRSARKTTFGALLLGAALLAPSMPGAAFEAKPFDAASLNDRADARVAETFAGNAENATIDLDWQPYRQFLERYVVDDPEGLNRVRYSDVSAEDHQGLKDMIAAWARTDVAALTAAQKFAFFTNLYNALTLDVVLDHYPVKTIRDIKPEEDAEKGLFASLSDAFTIGPWSSDLVTIHGTGLSLDEIEHSILRPMGDERVHYAVNCASIGCPDLKATPWTAETLDEDLDEAAKGYINSDRGLFRSGSGALLASKIFDWYAGDFGGAGAITAYMKPYASGERAEWLAEPDASISGYRYDWSLNDATEDRAAAN</sequence>
<protein>
    <submittedName>
        <fullName evidence="2">DUF547 domain-containing protein</fullName>
    </submittedName>
</protein>
<evidence type="ECO:0000259" key="1">
    <source>
        <dbReference type="Pfam" id="PF04784"/>
    </source>
</evidence>
<gene>
    <name evidence="2" type="ORF">DYI37_15565</name>
</gene>